<dbReference type="NCBIfam" id="TIGR01167">
    <property type="entry name" value="LPXTG_anchor"/>
    <property type="match status" value="1"/>
</dbReference>
<feature type="transmembrane region" description="Helical" evidence="1">
    <location>
        <begin position="16"/>
        <end position="33"/>
    </location>
</feature>
<dbReference type="EMBL" id="JBHSSB010000016">
    <property type="protein sequence ID" value="MFC6295293.1"/>
    <property type="molecule type" value="Genomic_DNA"/>
</dbReference>
<comment type="caution">
    <text evidence="2">The sequence shown here is derived from an EMBL/GenBank/DDBJ whole genome shotgun (WGS) entry which is preliminary data.</text>
</comment>
<organism evidence="2 3">
    <name type="scientific">Lactiplantibacillus daoliensis</name>
    <dbReference type="NCBI Taxonomy" id="2559916"/>
    <lineage>
        <taxon>Bacteria</taxon>
        <taxon>Bacillati</taxon>
        <taxon>Bacillota</taxon>
        <taxon>Bacilli</taxon>
        <taxon>Lactobacillales</taxon>
        <taxon>Lactobacillaceae</taxon>
        <taxon>Lactiplantibacillus</taxon>
    </lineage>
</organism>
<sequence length="41" mass="4490">MLGKLLPQTNSVGNSPLMWLGLVMLLITIAVPLPSSKWGRR</sequence>
<dbReference type="Proteomes" id="UP001596227">
    <property type="component" value="Unassembled WGS sequence"/>
</dbReference>
<dbReference type="RefSeq" id="WP_137607073.1">
    <property type="nucleotide sequence ID" value="NZ_BJDH01000003.1"/>
</dbReference>
<evidence type="ECO:0000256" key="1">
    <source>
        <dbReference type="SAM" id="Phobius"/>
    </source>
</evidence>
<keyword evidence="1" id="KW-0812">Transmembrane</keyword>
<name>A0ABW1UGR4_9LACO</name>
<protein>
    <submittedName>
        <fullName evidence="2">LPXTG cell wall anchor domain-containing protein</fullName>
    </submittedName>
</protein>
<proteinExistence type="predicted"/>
<reference evidence="3" key="1">
    <citation type="journal article" date="2019" name="Int. J. Syst. Evol. Microbiol.">
        <title>The Global Catalogue of Microorganisms (GCM) 10K type strain sequencing project: providing services to taxonomists for standard genome sequencing and annotation.</title>
        <authorList>
            <consortium name="The Broad Institute Genomics Platform"/>
            <consortium name="The Broad Institute Genome Sequencing Center for Infectious Disease"/>
            <person name="Wu L."/>
            <person name="Ma J."/>
        </authorList>
    </citation>
    <scope>NUCLEOTIDE SEQUENCE [LARGE SCALE GENOMIC DNA]</scope>
    <source>
        <strain evidence="3">CCM 8934</strain>
    </source>
</reference>
<keyword evidence="1" id="KW-0472">Membrane</keyword>
<evidence type="ECO:0000313" key="2">
    <source>
        <dbReference type="EMBL" id="MFC6295293.1"/>
    </source>
</evidence>
<keyword evidence="1" id="KW-1133">Transmembrane helix</keyword>
<accession>A0ABW1UGR4</accession>
<keyword evidence="3" id="KW-1185">Reference proteome</keyword>
<gene>
    <name evidence="2" type="ORF">ACFQH1_08760</name>
</gene>
<evidence type="ECO:0000313" key="3">
    <source>
        <dbReference type="Proteomes" id="UP001596227"/>
    </source>
</evidence>